<proteinExistence type="predicted"/>
<evidence type="ECO:0000313" key="1">
    <source>
        <dbReference type="EMBL" id="NYF37864.1"/>
    </source>
</evidence>
<name>A0A852URT5_9ACTN</name>
<organism evidence="1 2">
    <name type="scientific">Streptosporangium sandarakinum</name>
    <dbReference type="NCBI Taxonomy" id="1260955"/>
    <lineage>
        <taxon>Bacteria</taxon>
        <taxon>Bacillati</taxon>
        <taxon>Actinomycetota</taxon>
        <taxon>Actinomycetes</taxon>
        <taxon>Streptosporangiales</taxon>
        <taxon>Streptosporangiaceae</taxon>
        <taxon>Streptosporangium</taxon>
    </lineage>
</organism>
<keyword evidence="2" id="KW-1185">Reference proteome</keyword>
<reference evidence="1 2" key="1">
    <citation type="submission" date="2020-07" db="EMBL/GenBank/DDBJ databases">
        <title>Sequencing the genomes of 1000 actinobacteria strains.</title>
        <authorList>
            <person name="Klenk H.-P."/>
        </authorList>
    </citation>
    <scope>NUCLEOTIDE SEQUENCE [LARGE SCALE GENOMIC DNA]</scope>
    <source>
        <strain evidence="1 2">DSM 45763</strain>
    </source>
</reference>
<dbReference type="EMBL" id="JACCCO010000001">
    <property type="protein sequence ID" value="NYF37864.1"/>
    <property type="molecule type" value="Genomic_DNA"/>
</dbReference>
<dbReference type="Proteomes" id="UP000576393">
    <property type="component" value="Unassembled WGS sequence"/>
</dbReference>
<dbReference type="RefSeq" id="WP_179817714.1">
    <property type="nucleotide sequence ID" value="NZ_JACCCO010000001.1"/>
</dbReference>
<evidence type="ECO:0000313" key="2">
    <source>
        <dbReference type="Proteomes" id="UP000576393"/>
    </source>
</evidence>
<protein>
    <submittedName>
        <fullName evidence="1">Uncharacterized protein</fullName>
    </submittedName>
</protein>
<sequence length="132" mass="14542">MTALLWHLGVLAAAAVLAAVIVRRIPVPPPEPPAPPPASDGPETSDRAFATARWWEHRLASARDDPQRFRTRVQPRLAEITAERLRRRHGTAGPGRAEEILGPDLYELLTAPVTAVPTRAELARLLTRIEEI</sequence>
<gene>
    <name evidence="1" type="ORF">HDA43_000023</name>
</gene>
<dbReference type="AlphaFoldDB" id="A0A852URT5"/>
<comment type="caution">
    <text evidence="1">The sequence shown here is derived from an EMBL/GenBank/DDBJ whole genome shotgun (WGS) entry which is preliminary data.</text>
</comment>
<accession>A0A852URT5</accession>